<evidence type="ECO:0000256" key="4">
    <source>
        <dbReference type="ARBA" id="ARBA00024746"/>
    </source>
</evidence>
<dbReference type="Proteomes" id="UP001597371">
    <property type="component" value="Unassembled WGS sequence"/>
</dbReference>
<organism evidence="5 6">
    <name type="scientific">Aureimonas populi</name>
    <dbReference type="NCBI Taxonomy" id="1701758"/>
    <lineage>
        <taxon>Bacteria</taxon>
        <taxon>Pseudomonadati</taxon>
        <taxon>Pseudomonadota</taxon>
        <taxon>Alphaproteobacteria</taxon>
        <taxon>Hyphomicrobiales</taxon>
        <taxon>Aurantimonadaceae</taxon>
        <taxon>Aureimonas</taxon>
    </lineage>
</organism>
<dbReference type="InterPro" id="IPR005648">
    <property type="entry name" value="FlgD"/>
</dbReference>
<evidence type="ECO:0000256" key="2">
    <source>
        <dbReference type="ARBA" id="ARBA00016013"/>
    </source>
</evidence>
<keyword evidence="3" id="KW-1005">Bacterial flagellum biogenesis</keyword>
<accession>A0ABW5CIF2</accession>
<gene>
    <name evidence="5" type="primary">flgD</name>
    <name evidence="5" type="ORF">ACFSKQ_02575</name>
</gene>
<comment type="caution">
    <text evidence="5">The sequence shown here is derived from an EMBL/GenBank/DDBJ whole genome shotgun (WGS) entry which is preliminary data.</text>
</comment>
<evidence type="ECO:0000256" key="1">
    <source>
        <dbReference type="ARBA" id="ARBA00010577"/>
    </source>
</evidence>
<evidence type="ECO:0000313" key="6">
    <source>
        <dbReference type="Proteomes" id="UP001597371"/>
    </source>
</evidence>
<proteinExistence type="inferred from homology"/>
<dbReference type="NCBIfam" id="NF004670">
    <property type="entry name" value="PRK06009.1"/>
    <property type="match status" value="1"/>
</dbReference>
<dbReference type="RefSeq" id="WP_209735707.1">
    <property type="nucleotide sequence ID" value="NZ_CP072611.1"/>
</dbReference>
<name>A0ABW5CIF2_9HYPH</name>
<keyword evidence="5" id="KW-0282">Flagellum</keyword>
<keyword evidence="5" id="KW-0969">Cilium</keyword>
<keyword evidence="6" id="KW-1185">Reference proteome</keyword>
<comment type="similarity">
    <text evidence="1">Belongs to the FlgD family.</text>
</comment>
<reference evidence="6" key="1">
    <citation type="journal article" date="2019" name="Int. J. Syst. Evol. Microbiol.">
        <title>The Global Catalogue of Microorganisms (GCM) 10K type strain sequencing project: providing services to taxonomists for standard genome sequencing and annotation.</title>
        <authorList>
            <consortium name="The Broad Institute Genomics Platform"/>
            <consortium name="The Broad Institute Genome Sequencing Center for Infectious Disease"/>
            <person name="Wu L."/>
            <person name="Ma J."/>
        </authorList>
    </citation>
    <scope>NUCLEOTIDE SEQUENCE [LARGE SCALE GENOMIC DNA]</scope>
    <source>
        <strain evidence="6">ZS-35-S2</strain>
    </source>
</reference>
<sequence>MTTVSGTTASSAAAVQTTSELKTGMDYDAFLQLLIAQIKNQDPLSPMDPTEQMGQLASFSNVEQTIKLNQKFDAMITVSSLTQADSLIGRVLTSADGTTSGYVKSVQVAGNDVLATLTNGSTVALADGVTIE</sequence>
<evidence type="ECO:0000256" key="3">
    <source>
        <dbReference type="ARBA" id="ARBA00022795"/>
    </source>
</evidence>
<comment type="function">
    <text evidence="4">Required for flagellar hook formation. May act as a scaffolding protein.</text>
</comment>
<dbReference type="EMBL" id="JBHUIJ010000002">
    <property type="protein sequence ID" value="MFD2236347.1"/>
    <property type="molecule type" value="Genomic_DNA"/>
</dbReference>
<dbReference type="Pfam" id="PF03963">
    <property type="entry name" value="FlgD"/>
    <property type="match status" value="1"/>
</dbReference>
<keyword evidence="5" id="KW-0966">Cell projection</keyword>
<protein>
    <recommendedName>
        <fullName evidence="2">Basal-body rod modification protein FlgD</fullName>
    </recommendedName>
</protein>
<evidence type="ECO:0000313" key="5">
    <source>
        <dbReference type="EMBL" id="MFD2236347.1"/>
    </source>
</evidence>